<dbReference type="InterPro" id="IPR001915">
    <property type="entry name" value="Peptidase_M48"/>
</dbReference>
<dbReference type="InterPro" id="IPR011990">
    <property type="entry name" value="TPR-like_helical_dom_sf"/>
</dbReference>
<dbReference type="AlphaFoldDB" id="A0A485M3R1"/>
<gene>
    <name evidence="8" type="primary">yfgC</name>
    <name evidence="8" type="ORF">SCFA_640003</name>
</gene>
<evidence type="ECO:0000256" key="1">
    <source>
        <dbReference type="ARBA" id="ARBA00001947"/>
    </source>
</evidence>
<keyword evidence="2" id="KW-0645">Protease</keyword>
<organism evidence="8">
    <name type="scientific">anaerobic digester metagenome</name>
    <dbReference type="NCBI Taxonomy" id="1263854"/>
    <lineage>
        <taxon>unclassified sequences</taxon>
        <taxon>metagenomes</taxon>
        <taxon>ecological metagenomes</taxon>
    </lineage>
</organism>
<comment type="cofactor">
    <cofactor evidence="1">
        <name>Zn(2+)</name>
        <dbReference type="ChEBI" id="CHEBI:29105"/>
    </cofactor>
</comment>
<reference evidence="8" key="1">
    <citation type="submission" date="2019-03" db="EMBL/GenBank/DDBJ databases">
        <authorList>
            <person name="Hao L."/>
        </authorList>
    </citation>
    <scope>NUCLEOTIDE SEQUENCE</scope>
</reference>
<keyword evidence="5" id="KW-0862">Zinc</keyword>
<evidence type="ECO:0000256" key="3">
    <source>
        <dbReference type="ARBA" id="ARBA00022723"/>
    </source>
</evidence>
<keyword evidence="4" id="KW-0378">Hydrolase</keyword>
<dbReference type="PANTHER" id="PTHR22726">
    <property type="entry name" value="METALLOENDOPEPTIDASE OMA1"/>
    <property type="match status" value="1"/>
</dbReference>
<evidence type="ECO:0000256" key="4">
    <source>
        <dbReference type="ARBA" id="ARBA00022801"/>
    </source>
</evidence>
<dbReference type="Pfam" id="PF01435">
    <property type="entry name" value="Peptidase_M48"/>
    <property type="match status" value="1"/>
</dbReference>
<evidence type="ECO:0000313" key="8">
    <source>
        <dbReference type="EMBL" id="VFU17227.1"/>
    </source>
</evidence>
<dbReference type="GO" id="GO:0051603">
    <property type="term" value="P:proteolysis involved in protein catabolic process"/>
    <property type="evidence" value="ECO:0007669"/>
    <property type="project" value="TreeGrafter"/>
</dbReference>
<dbReference type="EMBL" id="CAADRM010000130">
    <property type="protein sequence ID" value="VFU17227.1"/>
    <property type="molecule type" value="Genomic_DNA"/>
</dbReference>
<name>A0A485M3R1_9ZZZZ</name>
<dbReference type="Gene3D" id="3.30.2010.10">
    <property type="entry name" value="Metalloproteases ('zincins'), catalytic domain"/>
    <property type="match status" value="1"/>
</dbReference>
<dbReference type="InterPro" id="IPR051156">
    <property type="entry name" value="Mito/Outer_Membr_Metalloprot"/>
</dbReference>
<evidence type="ECO:0000256" key="5">
    <source>
        <dbReference type="ARBA" id="ARBA00022833"/>
    </source>
</evidence>
<dbReference type="SUPFAM" id="SSF48452">
    <property type="entry name" value="TPR-like"/>
    <property type="match status" value="1"/>
</dbReference>
<dbReference type="GO" id="GO:0046872">
    <property type="term" value="F:metal ion binding"/>
    <property type="evidence" value="ECO:0007669"/>
    <property type="project" value="UniProtKB-KW"/>
</dbReference>
<feature type="domain" description="Peptidase M48" evidence="7">
    <location>
        <begin position="61"/>
        <end position="237"/>
    </location>
</feature>
<dbReference type="PANTHER" id="PTHR22726:SF1">
    <property type="entry name" value="METALLOENDOPEPTIDASE OMA1, MITOCHONDRIAL"/>
    <property type="match status" value="1"/>
</dbReference>
<dbReference type="Gene3D" id="1.25.40.10">
    <property type="entry name" value="Tetratricopeptide repeat domain"/>
    <property type="match status" value="1"/>
</dbReference>
<dbReference type="GO" id="GO:0004222">
    <property type="term" value="F:metalloendopeptidase activity"/>
    <property type="evidence" value="ECO:0007669"/>
    <property type="project" value="InterPro"/>
</dbReference>
<evidence type="ECO:0000259" key="7">
    <source>
        <dbReference type="Pfam" id="PF01435"/>
    </source>
</evidence>
<accession>A0A485M3R1</accession>
<keyword evidence="3" id="KW-0479">Metal-binding</keyword>
<dbReference type="GO" id="GO:0016020">
    <property type="term" value="C:membrane"/>
    <property type="evidence" value="ECO:0007669"/>
    <property type="project" value="TreeGrafter"/>
</dbReference>
<sequence>MLTHMRKAICTVLLLMLVCCPAKAAAMSFEEERKIANEIVTVLDAQGLIVHDQEITWPVKLVTDRLADHVKDPIYSFKIHVIEDRSINAFAIPDGHIFVNTGTLLFVRDLDELAAVIGHEMGHAQMRHIPQTIEEQKKVTAVSIAGMLLGTLLSAKNPQIGSAMIFSSIGGGENIKLAHSRRFENEADEFGNNLMRASGFSPAAMNRFLVRLGPFSGGANIPEYLLTHPHITSRISEKSPDEPNPDPDEHYWMLYSSVVGLVIPEEEARQRAQGIPDPYRRLALGLLETRKGRHEEALKLLDGLDIPMAYAYKGLNLAMAGKKDEAYPYLKNYGTSARTRVPLAEIMEERGEFDEAIAILSPYQKQNIQVDYKLGILYQKSSNEAMSHVSFARYFFKTGKYKASLYHIEKALAQDKVLDAQVAGEMKEMKELIGKIRSS</sequence>
<protein>
    <submittedName>
        <fullName evidence="8">TPR repeat-containing protein YfgC</fullName>
    </submittedName>
</protein>
<evidence type="ECO:0000256" key="6">
    <source>
        <dbReference type="ARBA" id="ARBA00023049"/>
    </source>
</evidence>
<evidence type="ECO:0000256" key="2">
    <source>
        <dbReference type="ARBA" id="ARBA00022670"/>
    </source>
</evidence>
<keyword evidence="6" id="KW-0482">Metalloprotease</keyword>
<proteinExistence type="predicted"/>